<name>A0A553DR12_9FLAO</name>
<dbReference type="EMBL" id="VJZT01000028">
    <property type="protein sequence ID" value="TRX35214.1"/>
    <property type="molecule type" value="Genomic_DNA"/>
</dbReference>
<keyword evidence="3" id="KW-1185">Reference proteome</keyword>
<sequence>MEQKGNKHENYEILNLLGYGLSKFDNAFIKEFGFTTKTNFFNYFVEIGIVETGSVVKNRMDLFDPFFPNNGRKGWWQKGDAYIHRKYLIDSLFGNENVKGYSDIVKLYLKENYKIKELFVEVKPIVKSRFKKLQETGLEAELYFMNNFNEISAFNNGILEDARLYGDGYDFQINVNESSYLAEVKGIREKKGKFRLTEKEFLMASEYKNDYIITLVLNMNDLPTFLTIENPINNLKFEERIIKSKETKEYHLSKDIC</sequence>
<comment type="caution">
    <text evidence="2">The sequence shown here is derived from an EMBL/GenBank/DDBJ whole genome shotgun (WGS) entry which is preliminary data.</text>
</comment>
<evidence type="ECO:0000259" key="1">
    <source>
        <dbReference type="Pfam" id="PF13020"/>
    </source>
</evidence>
<organism evidence="2 3">
    <name type="scientific">Flavobacterium restrictum</name>
    <dbReference type="NCBI Taxonomy" id="2594428"/>
    <lineage>
        <taxon>Bacteria</taxon>
        <taxon>Pseudomonadati</taxon>
        <taxon>Bacteroidota</taxon>
        <taxon>Flavobacteriia</taxon>
        <taxon>Flavobacteriales</taxon>
        <taxon>Flavobacteriaceae</taxon>
        <taxon>Flavobacterium</taxon>
    </lineage>
</organism>
<dbReference type="InterPro" id="IPR024975">
    <property type="entry name" value="NOV_C"/>
</dbReference>
<evidence type="ECO:0000313" key="2">
    <source>
        <dbReference type="EMBL" id="TRX35214.1"/>
    </source>
</evidence>
<protein>
    <submittedName>
        <fullName evidence="2">DUF3883 domain-containing protein</fullName>
    </submittedName>
</protein>
<proteinExistence type="predicted"/>
<gene>
    <name evidence="2" type="ORF">FNW21_15480</name>
</gene>
<evidence type="ECO:0000313" key="3">
    <source>
        <dbReference type="Proteomes" id="UP000316371"/>
    </source>
</evidence>
<accession>A0A553DR12</accession>
<dbReference type="RefSeq" id="WP_144257660.1">
    <property type="nucleotide sequence ID" value="NZ_VJZT01000028.1"/>
</dbReference>
<reference evidence="2 3" key="1">
    <citation type="submission" date="2019-07" db="EMBL/GenBank/DDBJ databases">
        <title>Novel species of Flavobacterium.</title>
        <authorList>
            <person name="Liu Q."/>
            <person name="Xin Y.-H."/>
        </authorList>
    </citation>
    <scope>NUCLEOTIDE SEQUENCE [LARGE SCALE GENOMIC DNA]</scope>
    <source>
        <strain evidence="2 3">LB1R34</strain>
    </source>
</reference>
<feature type="domain" description="Protein NO VEIN C-terminal" evidence="1">
    <location>
        <begin position="140"/>
        <end position="228"/>
    </location>
</feature>
<dbReference type="Proteomes" id="UP000316371">
    <property type="component" value="Unassembled WGS sequence"/>
</dbReference>
<dbReference type="OrthoDB" id="7059877at2"/>
<dbReference type="Pfam" id="PF13020">
    <property type="entry name" value="NOV_C"/>
    <property type="match status" value="1"/>
</dbReference>
<dbReference type="AlphaFoldDB" id="A0A553DR12"/>